<dbReference type="GO" id="GO:0014069">
    <property type="term" value="C:postsynaptic density"/>
    <property type="evidence" value="ECO:0007669"/>
    <property type="project" value="TreeGrafter"/>
</dbReference>
<evidence type="ECO:0000313" key="2">
    <source>
        <dbReference type="Ensembl" id="ENSENLP00000007054.1"/>
    </source>
</evidence>
<dbReference type="GO" id="GO:0010008">
    <property type="term" value="C:endosome membrane"/>
    <property type="evidence" value="ECO:0007669"/>
    <property type="project" value="TreeGrafter"/>
</dbReference>
<organism evidence="2 3">
    <name type="scientific">Echeneis naucrates</name>
    <name type="common">Live sharksucker</name>
    <dbReference type="NCBI Taxonomy" id="173247"/>
    <lineage>
        <taxon>Eukaryota</taxon>
        <taxon>Metazoa</taxon>
        <taxon>Chordata</taxon>
        <taxon>Craniata</taxon>
        <taxon>Vertebrata</taxon>
        <taxon>Euteleostomi</taxon>
        <taxon>Actinopterygii</taxon>
        <taxon>Neopterygii</taxon>
        <taxon>Teleostei</taxon>
        <taxon>Neoteleostei</taxon>
        <taxon>Acanthomorphata</taxon>
        <taxon>Carangaria</taxon>
        <taxon>Carangiformes</taxon>
        <taxon>Echeneidae</taxon>
        <taxon>Echeneis</taxon>
    </lineage>
</organism>
<dbReference type="GO" id="GO:1904115">
    <property type="term" value="C:axon cytoplasm"/>
    <property type="evidence" value="ECO:0007669"/>
    <property type="project" value="GOC"/>
</dbReference>
<dbReference type="PANTHER" id="PTHR28673:SF1">
    <property type="entry name" value="TRANSMEMBRANE PROTEIN 108"/>
    <property type="match status" value="1"/>
</dbReference>
<feature type="region of interest" description="Disordered" evidence="1">
    <location>
        <begin position="1"/>
        <end position="36"/>
    </location>
</feature>
<dbReference type="GO" id="GO:0005769">
    <property type="term" value="C:early endosome"/>
    <property type="evidence" value="ECO:0007669"/>
    <property type="project" value="TreeGrafter"/>
</dbReference>
<dbReference type="Proteomes" id="UP000472264">
    <property type="component" value="Chromosome 20"/>
</dbReference>
<dbReference type="AlphaFoldDB" id="A0A665TB00"/>
<feature type="region of interest" description="Disordered" evidence="1">
    <location>
        <begin position="274"/>
        <end position="369"/>
    </location>
</feature>
<feature type="region of interest" description="Disordered" evidence="1">
    <location>
        <begin position="225"/>
        <end position="254"/>
    </location>
</feature>
<accession>A0A665TB00</accession>
<feature type="region of interest" description="Disordered" evidence="1">
    <location>
        <begin position="134"/>
        <end position="153"/>
    </location>
</feature>
<dbReference type="Pfam" id="PF15759">
    <property type="entry name" value="TMEM108"/>
    <property type="match status" value="1"/>
</dbReference>
<dbReference type="Ensembl" id="ENSENLT00000007360.1">
    <property type="protein sequence ID" value="ENSENLP00000007054.1"/>
    <property type="gene ID" value="ENSENLG00000003375.1"/>
</dbReference>
<feature type="compositionally biased region" description="Polar residues" evidence="1">
    <location>
        <begin position="283"/>
        <end position="295"/>
    </location>
</feature>
<evidence type="ECO:0000313" key="3">
    <source>
        <dbReference type="Proteomes" id="UP000472264"/>
    </source>
</evidence>
<dbReference type="GO" id="GO:0097484">
    <property type="term" value="P:dendrite extension"/>
    <property type="evidence" value="ECO:0007669"/>
    <property type="project" value="TreeGrafter"/>
</dbReference>
<reference evidence="2" key="3">
    <citation type="submission" date="2025-09" db="UniProtKB">
        <authorList>
            <consortium name="Ensembl"/>
        </authorList>
    </citation>
    <scope>IDENTIFICATION</scope>
</reference>
<feature type="compositionally biased region" description="Low complexity" evidence="1">
    <location>
        <begin position="19"/>
        <end position="35"/>
    </location>
</feature>
<feature type="compositionally biased region" description="Polar residues" evidence="1">
    <location>
        <begin position="328"/>
        <end position="364"/>
    </location>
</feature>
<dbReference type="InParanoid" id="A0A665TB00"/>
<dbReference type="InterPro" id="IPR031508">
    <property type="entry name" value="TMEM108"/>
</dbReference>
<proteinExistence type="predicted"/>
<reference evidence="2" key="2">
    <citation type="submission" date="2025-08" db="UniProtKB">
        <authorList>
            <consortium name="Ensembl"/>
        </authorList>
    </citation>
    <scope>IDENTIFICATION</scope>
</reference>
<dbReference type="GO" id="GO:0008090">
    <property type="term" value="P:retrograde axonal transport"/>
    <property type="evidence" value="ECO:0007669"/>
    <property type="project" value="TreeGrafter"/>
</dbReference>
<dbReference type="FunCoup" id="A0A665TB00">
    <property type="interactions" value="16"/>
</dbReference>
<feature type="compositionally biased region" description="Polar residues" evidence="1">
    <location>
        <begin position="1"/>
        <end position="10"/>
    </location>
</feature>
<protein>
    <submittedName>
        <fullName evidence="2">Uncharacterized protein</fullName>
    </submittedName>
</protein>
<dbReference type="OMA" id="EPSMKSH"/>
<dbReference type="GO" id="GO:0097106">
    <property type="term" value="P:postsynaptic density organization"/>
    <property type="evidence" value="ECO:0007669"/>
    <property type="project" value="TreeGrafter"/>
</dbReference>
<sequence length="406" mass="43080">MAADHSTPSSPAEPPALNWQEGSSSGEWSSKGGSQPKNIILPTVALHPSAWLHTTQISNLAHQDPPNYDTNTVTTESWVMQSQELSSETVTQGHMHKLARVPQVHNPVTVNTKQASSRSTAFLSTVVPNIDVESTARGAPNPLAHMSSSASDRGETLTAHHVELQKMSWEEPTNPSQHVADLQASSQSLSLIDGDPPLGLRLREHAWSVADGAAQHTITLRDVHAANESPTNGVVASTEKPAPSVESPAENQTSSLALSTDLNPVTQMHTVTNNHTVPDETTSKQAEAQVANGNNTDHRHLGHWLGNVTTPGGLLPNSSSLEEAPVQGGNSSEAPSTASRTFLNRQVPTTTHDPLATGNSSGPTVDSPPSRMTICLSRMDIVWIVLAISVPVSSCSHLPVTCFPET</sequence>
<reference evidence="2" key="1">
    <citation type="submission" date="2021-04" db="EMBL/GenBank/DDBJ databases">
        <authorList>
            <consortium name="Wellcome Sanger Institute Data Sharing"/>
        </authorList>
    </citation>
    <scope>NUCLEOTIDE SEQUENCE [LARGE SCALE GENOMIC DNA]</scope>
</reference>
<evidence type="ECO:0000256" key="1">
    <source>
        <dbReference type="SAM" id="MobiDB-lite"/>
    </source>
</evidence>
<keyword evidence="3" id="KW-1185">Reference proteome</keyword>
<dbReference type="PANTHER" id="PTHR28673">
    <property type="entry name" value="TRANSMEMBRANE PROTEIN 108"/>
    <property type="match status" value="1"/>
</dbReference>
<name>A0A665TB00_ECHNA</name>